<organism evidence="2 3">
    <name type="scientific">Kineosphaera limosa NBRC 100340</name>
    <dbReference type="NCBI Taxonomy" id="1184609"/>
    <lineage>
        <taxon>Bacteria</taxon>
        <taxon>Bacillati</taxon>
        <taxon>Actinomycetota</taxon>
        <taxon>Actinomycetes</taxon>
        <taxon>Micrococcales</taxon>
        <taxon>Dermatophilaceae</taxon>
        <taxon>Kineosphaera</taxon>
    </lineage>
</organism>
<accession>K6VJV9</accession>
<dbReference type="EMBL" id="BAHD01000040">
    <property type="protein sequence ID" value="GAB96513.1"/>
    <property type="molecule type" value="Genomic_DNA"/>
</dbReference>
<sequence length="191" mass="20234">MCQATVWSLLVTNTPQGSLQSSAAADATAQEGPADSADHLASVNELRSQFVLFKRTLNLLRANTAHPDLGPSGLPMLGMLHWLGPQRTTALAAKLFLDPSTVSRQVDTLTRSGYVEKLADPDDGRASLVHLTDTGEQALTQHLQTIGSTLNGLLADWSVADLRTLSALLGRLNSDVHARFPGATDISGPSV</sequence>
<dbReference type="InterPro" id="IPR039422">
    <property type="entry name" value="MarR/SlyA-like"/>
</dbReference>
<dbReference type="AlphaFoldDB" id="K6VJV9"/>
<evidence type="ECO:0000313" key="2">
    <source>
        <dbReference type="EMBL" id="GAB96513.1"/>
    </source>
</evidence>
<feature type="domain" description="HTH marR-type" evidence="1">
    <location>
        <begin position="43"/>
        <end position="174"/>
    </location>
</feature>
<dbReference type="GO" id="GO:0003700">
    <property type="term" value="F:DNA-binding transcription factor activity"/>
    <property type="evidence" value="ECO:0007669"/>
    <property type="project" value="InterPro"/>
</dbReference>
<dbReference type="InterPro" id="IPR036388">
    <property type="entry name" value="WH-like_DNA-bd_sf"/>
</dbReference>
<dbReference type="Pfam" id="PF01047">
    <property type="entry name" value="MarR"/>
    <property type="match status" value="1"/>
</dbReference>
<evidence type="ECO:0000259" key="1">
    <source>
        <dbReference type="PROSITE" id="PS50995"/>
    </source>
</evidence>
<dbReference type="PROSITE" id="PS50995">
    <property type="entry name" value="HTH_MARR_2"/>
    <property type="match status" value="1"/>
</dbReference>
<dbReference type="SMART" id="SM00347">
    <property type="entry name" value="HTH_MARR"/>
    <property type="match status" value="1"/>
</dbReference>
<dbReference type="Proteomes" id="UP000008366">
    <property type="component" value="Unassembled WGS sequence"/>
</dbReference>
<dbReference type="Gene3D" id="1.10.10.10">
    <property type="entry name" value="Winged helix-like DNA-binding domain superfamily/Winged helix DNA-binding domain"/>
    <property type="match status" value="1"/>
</dbReference>
<dbReference type="InterPro" id="IPR036390">
    <property type="entry name" value="WH_DNA-bd_sf"/>
</dbReference>
<dbReference type="InterPro" id="IPR000835">
    <property type="entry name" value="HTH_MarR-typ"/>
</dbReference>
<dbReference type="SUPFAM" id="SSF46785">
    <property type="entry name" value="Winged helix' DNA-binding domain"/>
    <property type="match status" value="1"/>
</dbReference>
<protein>
    <submittedName>
        <fullName evidence="2">Putative MarR family transcriptional regulator</fullName>
    </submittedName>
</protein>
<dbReference type="GO" id="GO:0006950">
    <property type="term" value="P:response to stress"/>
    <property type="evidence" value="ECO:0007669"/>
    <property type="project" value="TreeGrafter"/>
</dbReference>
<proteinExistence type="predicted"/>
<dbReference type="eggNOG" id="COG1846">
    <property type="taxonomic scope" value="Bacteria"/>
</dbReference>
<dbReference type="STRING" id="1184609.KILIM_040_00220"/>
<keyword evidence="3" id="KW-1185">Reference proteome</keyword>
<name>K6VJV9_9MICO</name>
<dbReference type="PANTHER" id="PTHR33164:SF57">
    <property type="entry name" value="MARR-FAMILY TRANSCRIPTIONAL REGULATOR"/>
    <property type="match status" value="1"/>
</dbReference>
<evidence type="ECO:0000313" key="3">
    <source>
        <dbReference type="Proteomes" id="UP000008366"/>
    </source>
</evidence>
<reference evidence="2 3" key="1">
    <citation type="submission" date="2012-08" db="EMBL/GenBank/DDBJ databases">
        <title>Whole genome shotgun sequence of Kineosphaera limosa NBRC 100340.</title>
        <authorList>
            <person name="Yoshida I."/>
            <person name="Isaki S."/>
            <person name="Hosoyama A."/>
            <person name="Tsuchikane K."/>
            <person name="Katsumata H."/>
            <person name="Ando Y."/>
            <person name="Ohji S."/>
            <person name="Hamada M."/>
            <person name="Tamura T."/>
            <person name="Yamazoe A."/>
            <person name="Yamazaki S."/>
            <person name="Fujita N."/>
        </authorList>
    </citation>
    <scope>NUCLEOTIDE SEQUENCE [LARGE SCALE GENOMIC DNA]</scope>
    <source>
        <strain evidence="2 3">NBRC 100340</strain>
    </source>
</reference>
<gene>
    <name evidence="2" type="ORF">KILIM_040_00220</name>
</gene>
<dbReference type="PANTHER" id="PTHR33164">
    <property type="entry name" value="TRANSCRIPTIONAL REGULATOR, MARR FAMILY"/>
    <property type="match status" value="1"/>
</dbReference>
<comment type="caution">
    <text evidence="2">The sequence shown here is derived from an EMBL/GenBank/DDBJ whole genome shotgun (WGS) entry which is preliminary data.</text>
</comment>
<dbReference type="PRINTS" id="PR00598">
    <property type="entry name" value="HTHMARR"/>
</dbReference>